<accession>A0ABU6SUI6</accession>
<keyword evidence="2" id="KW-1185">Reference proteome</keyword>
<dbReference type="EMBL" id="JASCZI010061838">
    <property type="protein sequence ID" value="MED6139603.1"/>
    <property type="molecule type" value="Genomic_DNA"/>
</dbReference>
<protein>
    <submittedName>
        <fullName evidence="1">Uncharacterized protein</fullName>
    </submittedName>
</protein>
<comment type="caution">
    <text evidence="1">The sequence shown here is derived from an EMBL/GenBank/DDBJ whole genome shotgun (WGS) entry which is preliminary data.</text>
</comment>
<sequence>MGLPVSMWCQENLNKIAKLWGKLVKHDDRSDEWKSYSTARILIYCFQWEQVHEWVSIRIEDRPPTRRGGQNLKFLNIGDPLLGAIIEDRTLITVSTIKGWSDNGGTEVEEARREINHTMD</sequence>
<dbReference type="Proteomes" id="UP001341840">
    <property type="component" value="Unassembled WGS sequence"/>
</dbReference>
<proteinExistence type="predicted"/>
<name>A0ABU6SUI6_9FABA</name>
<gene>
    <name evidence="1" type="ORF">PIB30_085400</name>
</gene>
<organism evidence="1 2">
    <name type="scientific">Stylosanthes scabra</name>
    <dbReference type="NCBI Taxonomy" id="79078"/>
    <lineage>
        <taxon>Eukaryota</taxon>
        <taxon>Viridiplantae</taxon>
        <taxon>Streptophyta</taxon>
        <taxon>Embryophyta</taxon>
        <taxon>Tracheophyta</taxon>
        <taxon>Spermatophyta</taxon>
        <taxon>Magnoliopsida</taxon>
        <taxon>eudicotyledons</taxon>
        <taxon>Gunneridae</taxon>
        <taxon>Pentapetalae</taxon>
        <taxon>rosids</taxon>
        <taxon>fabids</taxon>
        <taxon>Fabales</taxon>
        <taxon>Fabaceae</taxon>
        <taxon>Papilionoideae</taxon>
        <taxon>50 kb inversion clade</taxon>
        <taxon>dalbergioids sensu lato</taxon>
        <taxon>Dalbergieae</taxon>
        <taxon>Pterocarpus clade</taxon>
        <taxon>Stylosanthes</taxon>
    </lineage>
</organism>
<reference evidence="1 2" key="1">
    <citation type="journal article" date="2023" name="Plants (Basel)">
        <title>Bridging the Gap: Combining Genomics and Transcriptomics Approaches to Understand Stylosanthes scabra, an Orphan Legume from the Brazilian Caatinga.</title>
        <authorList>
            <person name="Ferreira-Neto J.R.C."/>
            <person name="da Silva M.D."/>
            <person name="Binneck E."/>
            <person name="de Melo N.F."/>
            <person name="da Silva R.H."/>
            <person name="de Melo A.L.T.M."/>
            <person name="Pandolfi V."/>
            <person name="Bustamante F.O."/>
            <person name="Brasileiro-Vidal A.C."/>
            <person name="Benko-Iseppon A.M."/>
        </authorList>
    </citation>
    <scope>NUCLEOTIDE SEQUENCE [LARGE SCALE GENOMIC DNA]</scope>
    <source>
        <tissue evidence="1">Leaves</tissue>
    </source>
</reference>
<evidence type="ECO:0000313" key="2">
    <source>
        <dbReference type="Proteomes" id="UP001341840"/>
    </source>
</evidence>
<evidence type="ECO:0000313" key="1">
    <source>
        <dbReference type="EMBL" id="MED6139603.1"/>
    </source>
</evidence>